<dbReference type="InterPro" id="IPR002213">
    <property type="entry name" value="UDP_glucos_trans"/>
</dbReference>
<dbReference type="EC" id="2.4.1.-" evidence="4"/>
<dbReference type="CDD" id="cd03784">
    <property type="entry name" value="GT1_Gtf-like"/>
    <property type="match status" value="1"/>
</dbReference>
<sequence length="438" mass="47134">MVVSPANASVITATVARAAAAGHAVRVLPCPFPDVGLGEGVECLATAPSHDAWRVYRAMELVQPSQESLLREHRPDAIVADVPFWWATEVAAELAMNNLFKMRSEIVRASSVAGAEVSMPGLPGKEITIPVSELPSFLVQDDHLSKSWDQIKACQLAGFGVIVNTFVDLEQVYCEEFNRVDARRAYFVGPLAQPSCSTVHRGGEGDADCLSWLSTKPSKSVVYVCFGSWAHFSATQSRELALGLEASNHPFLWVVRSDDGSSSQWAPEGWEQRVAGRGMVVRGWAPQVAVLAHPSVGAFVTHCGWNSVLEAASAGVPVLTWPLVFEQFINERLVTTGVAAFGARVWAGGTRGERVAEAEATVPAEAIARAVARFMDGGADRQRMQGRAGELAELARAAVGENGSSWRDIHRLIDDLVQARASSSPQNQEESPVVINRA</sequence>
<dbReference type="FunFam" id="3.40.50.2000:FF:000063">
    <property type="entry name" value="Glycosyltransferase"/>
    <property type="match status" value="1"/>
</dbReference>
<protein>
    <recommendedName>
        <fullName evidence="4">Glycosyltransferase</fullName>
        <ecNumber evidence="4">2.4.1.-</ecNumber>
    </recommendedName>
</protein>
<dbReference type="InterPro" id="IPR035595">
    <property type="entry name" value="UDP_glycos_trans_CS"/>
</dbReference>
<comment type="caution">
    <text evidence="5">The sequence shown here is derived from an EMBL/GenBank/DDBJ whole genome shotgun (WGS) entry which is preliminary data.</text>
</comment>
<accession>A0A835KXH3</accession>
<evidence type="ECO:0000313" key="6">
    <source>
        <dbReference type="Proteomes" id="UP000636709"/>
    </source>
</evidence>
<evidence type="ECO:0000256" key="2">
    <source>
        <dbReference type="ARBA" id="ARBA00022679"/>
    </source>
</evidence>
<comment type="similarity">
    <text evidence="1 3">Belongs to the UDP-glycosyltransferase family.</text>
</comment>
<evidence type="ECO:0000256" key="1">
    <source>
        <dbReference type="ARBA" id="ARBA00009995"/>
    </source>
</evidence>
<dbReference type="PANTHER" id="PTHR48047">
    <property type="entry name" value="GLYCOSYLTRANSFERASE"/>
    <property type="match status" value="1"/>
</dbReference>
<evidence type="ECO:0000256" key="3">
    <source>
        <dbReference type="RuleBase" id="RU003718"/>
    </source>
</evidence>
<proteinExistence type="inferred from homology"/>
<dbReference type="Gene3D" id="3.40.50.2000">
    <property type="entry name" value="Glycogen Phosphorylase B"/>
    <property type="match status" value="2"/>
</dbReference>
<dbReference type="PROSITE" id="PS00375">
    <property type="entry name" value="UDPGT"/>
    <property type="match status" value="1"/>
</dbReference>
<dbReference type="Proteomes" id="UP000636709">
    <property type="component" value="Unassembled WGS sequence"/>
</dbReference>
<organism evidence="5 6">
    <name type="scientific">Digitaria exilis</name>
    <dbReference type="NCBI Taxonomy" id="1010633"/>
    <lineage>
        <taxon>Eukaryota</taxon>
        <taxon>Viridiplantae</taxon>
        <taxon>Streptophyta</taxon>
        <taxon>Embryophyta</taxon>
        <taxon>Tracheophyta</taxon>
        <taxon>Spermatophyta</taxon>
        <taxon>Magnoliopsida</taxon>
        <taxon>Liliopsida</taxon>
        <taxon>Poales</taxon>
        <taxon>Poaceae</taxon>
        <taxon>PACMAD clade</taxon>
        <taxon>Panicoideae</taxon>
        <taxon>Panicodae</taxon>
        <taxon>Paniceae</taxon>
        <taxon>Anthephorinae</taxon>
        <taxon>Digitaria</taxon>
    </lineage>
</organism>
<keyword evidence="3" id="KW-0328">Glycosyltransferase</keyword>
<dbReference type="OrthoDB" id="5835829at2759"/>
<dbReference type="Pfam" id="PF00201">
    <property type="entry name" value="UDPGT"/>
    <property type="match status" value="1"/>
</dbReference>
<keyword evidence="2 3" id="KW-0808">Transferase</keyword>
<dbReference type="EMBL" id="JACEFO010000302">
    <property type="protein sequence ID" value="KAF8775672.1"/>
    <property type="molecule type" value="Genomic_DNA"/>
</dbReference>
<dbReference type="SUPFAM" id="SSF53756">
    <property type="entry name" value="UDP-Glycosyltransferase/glycogen phosphorylase"/>
    <property type="match status" value="1"/>
</dbReference>
<name>A0A835KXH3_9POAL</name>
<keyword evidence="6" id="KW-1185">Reference proteome</keyword>
<evidence type="ECO:0000256" key="4">
    <source>
        <dbReference type="RuleBase" id="RU362057"/>
    </source>
</evidence>
<dbReference type="GO" id="GO:0035251">
    <property type="term" value="F:UDP-glucosyltransferase activity"/>
    <property type="evidence" value="ECO:0007669"/>
    <property type="project" value="TreeGrafter"/>
</dbReference>
<dbReference type="AlphaFoldDB" id="A0A835KXH3"/>
<gene>
    <name evidence="5" type="ORF">HU200_004454</name>
</gene>
<reference evidence="5" key="1">
    <citation type="submission" date="2020-07" db="EMBL/GenBank/DDBJ databases">
        <title>Genome sequence and genetic diversity analysis of an under-domesticated orphan crop, white fonio (Digitaria exilis).</title>
        <authorList>
            <person name="Bennetzen J.L."/>
            <person name="Chen S."/>
            <person name="Ma X."/>
            <person name="Wang X."/>
            <person name="Yssel A.E.J."/>
            <person name="Chaluvadi S.R."/>
            <person name="Johnson M."/>
            <person name="Gangashetty P."/>
            <person name="Hamidou F."/>
            <person name="Sanogo M.D."/>
            <person name="Zwaenepoel A."/>
            <person name="Wallace J."/>
            <person name="Van De Peer Y."/>
            <person name="Van Deynze A."/>
        </authorList>
    </citation>
    <scope>NUCLEOTIDE SEQUENCE</scope>
    <source>
        <tissue evidence="5">Leaves</tissue>
    </source>
</reference>
<dbReference type="PANTHER" id="PTHR48047:SF19">
    <property type="entry name" value="GLYCOSYLTRANSFERASE"/>
    <property type="match status" value="1"/>
</dbReference>
<evidence type="ECO:0000313" key="5">
    <source>
        <dbReference type="EMBL" id="KAF8775672.1"/>
    </source>
</evidence>